<dbReference type="PANTHER" id="PTHR37323">
    <property type="entry name" value="GCN5-RELATED N-ACETYLTRANSFERASE"/>
    <property type="match status" value="1"/>
</dbReference>
<name>A0ABW0S6K0_9BURK</name>
<evidence type="ECO:0000256" key="10">
    <source>
        <dbReference type="ARBA" id="ARBA00047785"/>
    </source>
</evidence>
<dbReference type="Gene3D" id="3.40.630.30">
    <property type="match status" value="1"/>
</dbReference>
<keyword evidence="4" id="KW-0443">Lipid metabolism</keyword>
<keyword evidence="3" id="KW-0808">Transferase</keyword>
<evidence type="ECO:0000256" key="9">
    <source>
        <dbReference type="ARBA" id="ARBA00045724"/>
    </source>
</evidence>
<dbReference type="InterPro" id="IPR016181">
    <property type="entry name" value="Acyl_CoA_acyltransferase"/>
</dbReference>
<organism evidence="11 12">
    <name type="scientific">Massilia aerilata</name>
    <dbReference type="NCBI Taxonomy" id="453817"/>
    <lineage>
        <taxon>Bacteria</taxon>
        <taxon>Pseudomonadati</taxon>
        <taxon>Pseudomonadota</taxon>
        <taxon>Betaproteobacteria</taxon>
        <taxon>Burkholderiales</taxon>
        <taxon>Oxalobacteraceae</taxon>
        <taxon>Telluria group</taxon>
        <taxon>Massilia</taxon>
    </lineage>
</organism>
<dbReference type="Pfam" id="PF13444">
    <property type="entry name" value="Acetyltransf_5"/>
    <property type="match status" value="1"/>
</dbReference>
<keyword evidence="5" id="KW-0012">Acyltransferase</keyword>
<sequence>MDLSFLAPASQSPAISPPVRSAWQFATSWAGDEAEVRAAQRLRHAIFAGEMGARLAPPPGTPAGCDADRFDDYCDHLLVHVIDPDDMLAPQLVGTYRVLNPDGARRAGGYYSDSEFDLAPLRALAPTAVELGRACVDAEWRSGGVIMALWSALGAYMLEHGLDTMFGCASIGVADGGMQARRVWNKVSEAYLAAPEWQLLPRQPLPLDGETGGAIGMRDLPPLIKGYLRCGARVLGPPSLDPRFNTADLPVMLRLADLPARYRKQFLEGQ</sequence>
<comment type="function">
    <text evidence="9">Catalyzes the first step in the biosynthesis of ornithine lipids, which are phosphorus-free membrane lipids. Catalyzes the 3-hydroxyacyl-acyl carrier protein-dependent acylation of ornithine to form lyso-ornithine lipid (LOL).</text>
</comment>
<comment type="caution">
    <text evidence="11">The sequence shown here is derived from an EMBL/GenBank/DDBJ whole genome shotgun (WGS) entry which is preliminary data.</text>
</comment>
<keyword evidence="12" id="KW-1185">Reference proteome</keyword>
<evidence type="ECO:0000256" key="1">
    <source>
        <dbReference type="ARBA" id="ARBA00005189"/>
    </source>
</evidence>
<dbReference type="PANTHER" id="PTHR37323:SF1">
    <property type="entry name" value="L-ORNITHINE N(ALPHA)-ACYLTRANSFERASE"/>
    <property type="match status" value="1"/>
</dbReference>
<evidence type="ECO:0000256" key="7">
    <source>
        <dbReference type="ARBA" id="ARBA00039058"/>
    </source>
</evidence>
<evidence type="ECO:0000256" key="6">
    <source>
        <dbReference type="ARBA" id="ARBA00038095"/>
    </source>
</evidence>
<evidence type="ECO:0000256" key="4">
    <source>
        <dbReference type="ARBA" id="ARBA00023098"/>
    </source>
</evidence>
<reference evidence="12" key="1">
    <citation type="journal article" date="2019" name="Int. J. Syst. Evol. Microbiol.">
        <title>The Global Catalogue of Microorganisms (GCM) 10K type strain sequencing project: providing services to taxonomists for standard genome sequencing and annotation.</title>
        <authorList>
            <consortium name="The Broad Institute Genomics Platform"/>
            <consortium name="The Broad Institute Genome Sequencing Center for Infectious Disease"/>
            <person name="Wu L."/>
            <person name="Ma J."/>
        </authorList>
    </citation>
    <scope>NUCLEOTIDE SEQUENCE [LARGE SCALE GENOMIC DNA]</scope>
    <source>
        <strain evidence="12">CGMCC 4.5798</strain>
    </source>
</reference>
<proteinExistence type="inferred from homology"/>
<dbReference type="InterPro" id="IPR052351">
    <property type="entry name" value="Ornithine_N-alpha-AT"/>
</dbReference>
<evidence type="ECO:0000256" key="8">
    <source>
        <dbReference type="ARBA" id="ARBA00039866"/>
    </source>
</evidence>
<accession>A0ABW0S6K0</accession>
<dbReference type="RefSeq" id="WP_379776068.1">
    <property type="nucleotide sequence ID" value="NZ_JBHSMZ010000024.1"/>
</dbReference>
<comment type="catalytic activity">
    <reaction evidence="10">
        <text>a (3R)-hydroxyacyl-[ACP] + L-ornithine = a lyso-ornithine lipid + holo-[ACP] + H(+)</text>
        <dbReference type="Rhea" id="RHEA:20633"/>
        <dbReference type="Rhea" id="RHEA-COMP:9685"/>
        <dbReference type="Rhea" id="RHEA-COMP:9945"/>
        <dbReference type="ChEBI" id="CHEBI:15378"/>
        <dbReference type="ChEBI" id="CHEBI:46911"/>
        <dbReference type="ChEBI" id="CHEBI:64479"/>
        <dbReference type="ChEBI" id="CHEBI:78827"/>
        <dbReference type="ChEBI" id="CHEBI:138482"/>
        <dbReference type="EC" id="2.3.2.30"/>
    </reaction>
    <physiologicalReaction direction="left-to-right" evidence="10">
        <dbReference type="Rhea" id="RHEA:20634"/>
    </physiologicalReaction>
</comment>
<evidence type="ECO:0000313" key="12">
    <source>
        <dbReference type="Proteomes" id="UP001596086"/>
    </source>
</evidence>
<dbReference type="EC" id="2.3.2.30" evidence="7"/>
<evidence type="ECO:0000256" key="3">
    <source>
        <dbReference type="ARBA" id="ARBA00022679"/>
    </source>
</evidence>
<dbReference type="SUPFAM" id="SSF55729">
    <property type="entry name" value="Acyl-CoA N-acyltransferases (Nat)"/>
    <property type="match status" value="1"/>
</dbReference>
<comment type="similarity">
    <text evidence="6">Belongs to the acetyltransferase family. OlsB subfamily.</text>
</comment>
<gene>
    <name evidence="11" type="ORF">ACFPO9_24290</name>
</gene>
<comment type="pathway">
    <text evidence="1">Lipid metabolism.</text>
</comment>
<protein>
    <recommendedName>
        <fullName evidence="8">L-ornithine N(alpha)-acyltransferase</fullName>
        <ecNumber evidence="7">2.3.2.30</ecNumber>
    </recommendedName>
</protein>
<evidence type="ECO:0000313" key="11">
    <source>
        <dbReference type="EMBL" id="MFC5551650.1"/>
    </source>
</evidence>
<evidence type="ECO:0000256" key="2">
    <source>
        <dbReference type="ARBA" id="ARBA00022516"/>
    </source>
</evidence>
<dbReference type="Proteomes" id="UP001596086">
    <property type="component" value="Unassembled WGS sequence"/>
</dbReference>
<dbReference type="EMBL" id="JBHSMZ010000024">
    <property type="protein sequence ID" value="MFC5551650.1"/>
    <property type="molecule type" value="Genomic_DNA"/>
</dbReference>
<keyword evidence="2" id="KW-0444">Lipid biosynthesis</keyword>
<evidence type="ECO:0000256" key="5">
    <source>
        <dbReference type="ARBA" id="ARBA00023315"/>
    </source>
</evidence>